<comment type="caution">
    <text evidence="3">The sequence shown here is derived from an EMBL/GenBank/DDBJ whole genome shotgun (WGS) entry which is preliminary data.</text>
</comment>
<dbReference type="PANTHER" id="PTHR43566:SF2">
    <property type="entry name" value="DUF4143 DOMAIN-CONTAINING PROTEIN"/>
    <property type="match status" value="1"/>
</dbReference>
<dbReference type="GO" id="GO:0005524">
    <property type="term" value="F:ATP binding"/>
    <property type="evidence" value="ECO:0007669"/>
    <property type="project" value="UniProtKB-KW"/>
</dbReference>
<feature type="domain" description="AAA" evidence="1">
    <location>
        <begin position="40"/>
        <end position="157"/>
    </location>
</feature>
<dbReference type="PROSITE" id="PS50096">
    <property type="entry name" value="IQ"/>
    <property type="match status" value="1"/>
</dbReference>
<organism evidence="3 4">
    <name type="scientific">Nonomuraea marmarensis</name>
    <dbReference type="NCBI Taxonomy" id="3351344"/>
    <lineage>
        <taxon>Bacteria</taxon>
        <taxon>Bacillati</taxon>
        <taxon>Actinomycetota</taxon>
        <taxon>Actinomycetes</taxon>
        <taxon>Streptosporangiales</taxon>
        <taxon>Streptosporangiaceae</taxon>
        <taxon>Nonomuraea</taxon>
    </lineage>
</organism>
<keyword evidence="3" id="KW-0547">Nucleotide-binding</keyword>
<dbReference type="RefSeq" id="WP_393162271.1">
    <property type="nucleotide sequence ID" value="NZ_JBICRM010000002.1"/>
</dbReference>
<dbReference type="Pfam" id="PF13635">
    <property type="entry name" value="DUF4143"/>
    <property type="match status" value="1"/>
</dbReference>
<evidence type="ECO:0000313" key="3">
    <source>
        <dbReference type="EMBL" id="MFG1702491.1"/>
    </source>
</evidence>
<dbReference type="InterPro" id="IPR041682">
    <property type="entry name" value="AAA_14"/>
</dbReference>
<name>A0ABW7A7H0_9ACTN</name>
<dbReference type="SUPFAM" id="SSF52540">
    <property type="entry name" value="P-loop containing nucleoside triphosphate hydrolases"/>
    <property type="match status" value="1"/>
</dbReference>
<dbReference type="Gene3D" id="3.40.50.300">
    <property type="entry name" value="P-loop containing nucleotide triphosphate hydrolases"/>
    <property type="match status" value="1"/>
</dbReference>
<reference evidence="3 4" key="1">
    <citation type="submission" date="2024-10" db="EMBL/GenBank/DDBJ databases">
        <authorList>
            <person name="Topkara A.R."/>
            <person name="Saygin H."/>
        </authorList>
    </citation>
    <scope>NUCLEOTIDE SEQUENCE [LARGE SCALE GENOMIC DNA]</scope>
    <source>
        <strain evidence="3 4">M3C6</strain>
    </source>
</reference>
<proteinExistence type="predicted"/>
<feature type="domain" description="DUF4143" evidence="2">
    <location>
        <begin position="223"/>
        <end position="383"/>
    </location>
</feature>
<gene>
    <name evidence="3" type="ORF">ACFLIM_04795</name>
</gene>
<protein>
    <submittedName>
        <fullName evidence="3">ATP-binding protein</fullName>
    </submittedName>
</protein>
<dbReference type="InterPro" id="IPR025420">
    <property type="entry name" value="DUF4143"/>
</dbReference>
<keyword evidence="3" id="KW-0067">ATP-binding</keyword>
<evidence type="ECO:0000259" key="2">
    <source>
        <dbReference type="Pfam" id="PF13635"/>
    </source>
</evidence>
<keyword evidence="4" id="KW-1185">Reference proteome</keyword>
<evidence type="ECO:0000313" key="4">
    <source>
        <dbReference type="Proteomes" id="UP001603978"/>
    </source>
</evidence>
<dbReference type="EMBL" id="JBICRM010000002">
    <property type="protein sequence ID" value="MFG1702491.1"/>
    <property type="molecule type" value="Genomic_DNA"/>
</dbReference>
<sequence>MARETGKTGLYAVDYQVRGNMDLLPRLAADSLKELLAELRIVIINGPRQSGKTTLLQSCRRFGEATFTTLDDPSELAIAKDDPRTFVRRRPQPVIIDEIQRAGDPLILAIKQVVDEDWSPGQFVLSGSARFLSIPTLSESLAGRVAFVDLWPFAVSERVGDAGGFCDQAFTDPESYTGRESAWTREDYIRLVSQGSYPEVLRLNSAVAIQAWFRGYLDTVISRDIREFAHVNKAQAIPDLIALVAARAGGQLVLAHIAEGLGLDVATVRTYLAYLETVFLVASAPAWSNNFTSRVTHAPKTYVTDSGLAAHLMDVDAESLLAPGHPALGGLLETFVFAELLKLSTFARRHVTVRHYRDREKREIDFILERRDGSVVGIEVKASATPKSEDAKHLRWLRDKLGDRFRAGYVLHLGKTNLPSGDRIFFSPLSALWNHREPDTVVPSLPSRR</sequence>
<dbReference type="Pfam" id="PF13173">
    <property type="entry name" value="AAA_14"/>
    <property type="match status" value="1"/>
</dbReference>
<dbReference type="Proteomes" id="UP001603978">
    <property type="component" value="Unassembled WGS sequence"/>
</dbReference>
<dbReference type="InterPro" id="IPR027417">
    <property type="entry name" value="P-loop_NTPase"/>
</dbReference>
<evidence type="ECO:0000259" key="1">
    <source>
        <dbReference type="Pfam" id="PF13173"/>
    </source>
</evidence>
<accession>A0ABW7A7H0</accession>
<dbReference type="PANTHER" id="PTHR43566">
    <property type="entry name" value="CONSERVED PROTEIN"/>
    <property type="match status" value="1"/>
</dbReference>